<evidence type="ECO:0000256" key="3">
    <source>
        <dbReference type="ARBA" id="ARBA00023054"/>
    </source>
</evidence>
<organism evidence="8 9">
    <name type="scientific">Clonostachys solani</name>
    <dbReference type="NCBI Taxonomy" id="160281"/>
    <lineage>
        <taxon>Eukaryota</taxon>
        <taxon>Fungi</taxon>
        <taxon>Dikarya</taxon>
        <taxon>Ascomycota</taxon>
        <taxon>Pezizomycotina</taxon>
        <taxon>Sordariomycetes</taxon>
        <taxon>Hypocreomycetidae</taxon>
        <taxon>Hypocreales</taxon>
        <taxon>Bionectriaceae</taxon>
        <taxon>Clonostachys</taxon>
    </lineage>
</organism>
<sequence length="275" mass="30851">MDKFRAYIKVPGGINYTEFSPDENFVGAATVNRTIFAWSIDTSSSGGFRLFKAFSAHEEYINSLAFYADSRRLATASDDRKVRIWSMIDDSYHYESLKAHNGGVTAIALSPDIVVSGSADQTIQIWSFNGSVYNHRWGLTGHNACITSVAISSDSTLDASASQHDFIRICSVNNGTCLYRLQGIMTHQKPLVERKVVRVTKDIVETTNIEPQEGQSYRLGLGAGPEWLNFNESRLIWVPNEYRAFHKVFAISGPNMVWQDEAGQLLMLKFYLPDQ</sequence>
<dbReference type="SMART" id="SM00320">
    <property type="entry name" value="WD40"/>
    <property type="match status" value="4"/>
</dbReference>
<comment type="caution">
    <text evidence="8">The sequence shown here is derived from an EMBL/GenBank/DDBJ whole genome shotgun (WGS) entry which is preliminary data.</text>
</comment>
<name>A0A9N9ZL45_9HYPO</name>
<keyword evidence="9" id="KW-1185">Reference proteome</keyword>
<dbReference type="AlphaFoldDB" id="A0A9N9ZL45"/>
<dbReference type="EMBL" id="CABFOC020000074">
    <property type="protein sequence ID" value="CAH0057461.1"/>
    <property type="molecule type" value="Genomic_DNA"/>
</dbReference>
<dbReference type="OrthoDB" id="538223at2759"/>
<feature type="repeat" description="WD" evidence="7">
    <location>
        <begin position="97"/>
        <end position="129"/>
    </location>
</feature>
<dbReference type="InterPro" id="IPR015943">
    <property type="entry name" value="WD40/YVTN_repeat-like_dom_sf"/>
</dbReference>
<dbReference type="InterPro" id="IPR036322">
    <property type="entry name" value="WD40_repeat_dom_sf"/>
</dbReference>
<keyword evidence="3" id="KW-0175">Coiled coil</keyword>
<evidence type="ECO:0000256" key="7">
    <source>
        <dbReference type="PROSITE-ProRule" id="PRU00221"/>
    </source>
</evidence>
<proteinExistence type="inferred from homology"/>
<feature type="repeat" description="WD" evidence="7">
    <location>
        <begin position="54"/>
        <end position="87"/>
    </location>
</feature>
<evidence type="ECO:0000256" key="5">
    <source>
        <dbReference type="ARBA" id="ARBA00039789"/>
    </source>
</evidence>
<comment type="similarity">
    <text evidence="4">Belongs to the WD repeat MDV1/CAF4 family.</text>
</comment>
<dbReference type="Gene3D" id="2.130.10.10">
    <property type="entry name" value="YVTN repeat-like/Quinoprotein amine dehydrogenase"/>
    <property type="match status" value="1"/>
</dbReference>
<evidence type="ECO:0000256" key="1">
    <source>
        <dbReference type="ARBA" id="ARBA00022574"/>
    </source>
</evidence>
<dbReference type="GO" id="GO:1990234">
    <property type="term" value="C:transferase complex"/>
    <property type="evidence" value="ECO:0007669"/>
    <property type="project" value="UniProtKB-ARBA"/>
</dbReference>
<accession>A0A9N9ZL45</accession>
<evidence type="ECO:0000256" key="2">
    <source>
        <dbReference type="ARBA" id="ARBA00022737"/>
    </source>
</evidence>
<gene>
    <name evidence="8" type="ORF">CSOL1703_00007242</name>
</gene>
<dbReference type="SUPFAM" id="SSF50978">
    <property type="entry name" value="WD40 repeat-like"/>
    <property type="match status" value="1"/>
</dbReference>
<dbReference type="PANTHER" id="PTHR22847:SF637">
    <property type="entry name" value="WD REPEAT DOMAIN 5B"/>
    <property type="match status" value="1"/>
</dbReference>
<evidence type="ECO:0000256" key="6">
    <source>
        <dbReference type="ARBA" id="ARBA00043913"/>
    </source>
</evidence>
<dbReference type="Pfam" id="PF00400">
    <property type="entry name" value="WD40"/>
    <property type="match status" value="3"/>
</dbReference>
<dbReference type="PROSITE" id="PS50294">
    <property type="entry name" value="WD_REPEATS_REGION"/>
    <property type="match status" value="2"/>
</dbReference>
<evidence type="ECO:0000313" key="8">
    <source>
        <dbReference type="EMBL" id="CAH0057461.1"/>
    </source>
</evidence>
<evidence type="ECO:0000256" key="4">
    <source>
        <dbReference type="ARBA" id="ARBA00038415"/>
    </source>
</evidence>
<dbReference type="Proteomes" id="UP000775872">
    <property type="component" value="Unassembled WGS sequence"/>
</dbReference>
<evidence type="ECO:0000313" key="9">
    <source>
        <dbReference type="Proteomes" id="UP000775872"/>
    </source>
</evidence>
<keyword evidence="1 7" id="KW-0853">WD repeat</keyword>
<reference evidence="9" key="1">
    <citation type="submission" date="2019-06" db="EMBL/GenBank/DDBJ databases">
        <authorList>
            <person name="Broberg M."/>
        </authorList>
    </citation>
    <scope>NUCLEOTIDE SEQUENCE [LARGE SCALE GENOMIC DNA]</scope>
</reference>
<comment type="function">
    <text evidence="6">Involved in mitochondrial fission. Acts as an adapter protein required to form mitochondrial fission complexes. Formation of these complexes is required to promote constriction and fission of the mitochondrial compartment at a late step in mitochondrial division.</text>
</comment>
<keyword evidence="2" id="KW-0677">Repeat</keyword>
<protein>
    <recommendedName>
        <fullName evidence="5">Mitochondrial division protein 1</fullName>
    </recommendedName>
</protein>
<dbReference type="PROSITE" id="PS50082">
    <property type="entry name" value="WD_REPEATS_2"/>
    <property type="match status" value="2"/>
</dbReference>
<reference evidence="8 9" key="2">
    <citation type="submission" date="2021-10" db="EMBL/GenBank/DDBJ databases">
        <authorList>
            <person name="Piombo E."/>
        </authorList>
    </citation>
    <scope>NUCLEOTIDE SEQUENCE [LARGE SCALE GENOMIC DNA]</scope>
</reference>
<dbReference type="PANTHER" id="PTHR22847">
    <property type="entry name" value="WD40 REPEAT PROTEIN"/>
    <property type="match status" value="1"/>
</dbReference>
<dbReference type="InterPro" id="IPR001680">
    <property type="entry name" value="WD40_rpt"/>
</dbReference>